<dbReference type="EC" id="5.2.1.8" evidence="6"/>
<feature type="signal peptide" evidence="8">
    <location>
        <begin position="1"/>
        <end position="20"/>
    </location>
</feature>
<feature type="chain" id="PRO_5011639423" description="Peptidyl-prolyl cis-trans isomerase" evidence="8">
    <location>
        <begin position="21"/>
        <end position="317"/>
    </location>
</feature>
<dbReference type="GO" id="GO:0003755">
    <property type="term" value="F:peptidyl-prolyl cis-trans isomerase activity"/>
    <property type="evidence" value="ECO:0007669"/>
    <property type="project" value="UniProtKB-UniRule"/>
</dbReference>
<dbReference type="InterPro" id="IPR046357">
    <property type="entry name" value="PPIase_dom_sf"/>
</dbReference>
<feature type="domain" description="PPIase FKBP-type" evidence="9">
    <location>
        <begin position="90"/>
        <end position="179"/>
    </location>
</feature>
<dbReference type="PANTHER" id="PTHR43811">
    <property type="entry name" value="FKBP-TYPE PEPTIDYL-PROLYL CIS-TRANS ISOMERASE FKPA"/>
    <property type="match status" value="1"/>
</dbReference>
<keyword evidence="4 5" id="KW-0413">Isomerase</keyword>
<dbReference type="AlphaFoldDB" id="A0A1H5FFS9"/>
<dbReference type="STRING" id="648782.SAMN04488554_1323"/>
<evidence type="ECO:0000256" key="7">
    <source>
        <dbReference type="SAM" id="MobiDB-lite"/>
    </source>
</evidence>
<dbReference type="PROSITE" id="PS51257">
    <property type="entry name" value="PROKAR_LIPOPROTEIN"/>
    <property type="match status" value="1"/>
</dbReference>
<reference evidence="11" key="1">
    <citation type="submission" date="2016-10" db="EMBL/GenBank/DDBJ databases">
        <authorList>
            <person name="Varghese N."/>
            <person name="Submissions S."/>
        </authorList>
    </citation>
    <scope>NUCLEOTIDE SEQUENCE [LARGE SCALE GENOMIC DNA]</scope>
    <source>
        <strain evidence="11">DSM 21368</strain>
    </source>
</reference>
<dbReference type="EMBL" id="FNTX01000001">
    <property type="protein sequence ID" value="SEE02044.1"/>
    <property type="molecule type" value="Genomic_DNA"/>
</dbReference>
<feature type="region of interest" description="Disordered" evidence="7">
    <location>
        <begin position="23"/>
        <end position="49"/>
    </location>
</feature>
<comment type="similarity">
    <text evidence="2 6">Belongs to the FKBP-type PPIase family.</text>
</comment>
<dbReference type="Pfam" id="PF00254">
    <property type="entry name" value="FKBP_C"/>
    <property type="match status" value="1"/>
</dbReference>
<accession>A0A1H5FFS9</accession>
<evidence type="ECO:0000256" key="8">
    <source>
        <dbReference type="SAM" id="SignalP"/>
    </source>
</evidence>
<evidence type="ECO:0000256" key="4">
    <source>
        <dbReference type="ARBA" id="ARBA00023235"/>
    </source>
</evidence>
<dbReference type="OrthoDB" id="25996at2"/>
<keyword evidence="3 5" id="KW-0697">Rotamase</keyword>
<evidence type="ECO:0000313" key="10">
    <source>
        <dbReference type="EMBL" id="SEE02044.1"/>
    </source>
</evidence>
<organism evidence="10 11">
    <name type="scientific">Ruania alba</name>
    <dbReference type="NCBI Taxonomy" id="648782"/>
    <lineage>
        <taxon>Bacteria</taxon>
        <taxon>Bacillati</taxon>
        <taxon>Actinomycetota</taxon>
        <taxon>Actinomycetes</taxon>
        <taxon>Micrococcales</taxon>
        <taxon>Ruaniaceae</taxon>
        <taxon>Ruania</taxon>
    </lineage>
</organism>
<evidence type="ECO:0000259" key="9">
    <source>
        <dbReference type="PROSITE" id="PS50059"/>
    </source>
</evidence>
<dbReference type="PANTHER" id="PTHR43811:SF19">
    <property type="entry name" value="39 KDA FK506-BINDING NUCLEAR PROTEIN"/>
    <property type="match status" value="1"/>
</dbReference>
<dbReference type="InterPro" id="IPR001179">
    <property type="entry name" value="PPIase_FKBP_dom"/>
</dbReference>
<name>A0A1H5FFS9_9MICO</name>
<keyword evidence="11" id="KW-1185">Reference proteome</keyword>
<dbReference type="SUPFAM" id="SSF54534">
    <property type="entry name" value="FKBP-like"/>
    <property type="match status" value="2"/>
</dbReference>
<proteinExistence type="inferred from homology"/>
<dbReference type="PROSITE" id="PS50059">
    <property type="entry name" value="FKBP_PPIASE"/>
    <property type="match status" value="1"/>
</dbReference>
<evidence type="ECO:0000313" key="11">
    <source>
        <dbReference type="Proteomes" id="UP000199220"/>
    </source>
</evidence>
<dbReference type="Proteomes" id="UP000199220">
    <property type="component" value="Unassembled WGS sequence"/>
</dbReference>
<evidence type="ECO:0000256" key="3">
    <source>
        <dbReference type="ARBA" id="ARBA00023110"/>
    </source>
</evidence>
<evidence type="ECO:0000256" key="2">
    <source>
        <dbReference type="ARBA" id="ARBA00006577"/>
    </source>
</evidence>
<evidence type="ECO:0000256" key="1">
    <source>
        <dbReference type="ARBA" id="ARBA00000971"/>
    </source>
</evidence>
<evidence type="ECO:0000256" key="6">
    <source>
        <dbReference type="RuleBase" id="RU003915"/>
    </source>
</evidence>
<dbReference type="Gene3D" id="3.10.50.40">
    <property type="match status" value="1"/>
</dbReference>
<comment type="catalytic activity">
    <reaction evidence="1 5 6">
        <text>[protein]-peptidylproline (omega=180) = [protein]-peptidylproline (omega=0)</text>
        <dbReference type="Rhea" id="RHEA:16237"/>
        <dbReference type="Rhea" id="RHEA-COMP:10747"/>
        <dbReference type="Rhea" id="RHEA-COMP:10748"/>
        <dbReference type="ChEBI" id="CHEBI:83833"/>
        <dbReference type="ChEBI" id="CHEBI:83834"/>
        <dbReference type="EC" id="5.2.1.8"/>
    </reaction>
</comment>
<keyword evidence="8" id="KW-0732">Signal</keyword>
<gene>
    <name evidence="10" type="ORF">SAMN04488554_1323</name>
</gene>
<feature type="compositionally biased region" description="Low complexity" evidence="7">
    <location>
        <begin position="23"/>
        <end position="42"/>
    </location>
</feature>
<sequence length="317" mass="31571">MTVRPLRALALFVAGGLALAGCADEPSSTDPTSQPSTSPSATAVEGEVTDAEASGAFGEAPQFTFSSETPPEGLQVEVLSEGDGAAVEPGAVVVANYAGIVWGAEETFDDSYSRGAPSMFSLNAVVQGWTDGIPEHQIGSRLLMSIPAELGYGPNGGNSDAGIGPEDTIVFVVDLVEVYNPEQAGEAGASEVTPAADLPVTIEGALGEPATITVPESADEPTEVVTIVVAEGSGEPVQAGDSVAIGIAGTAWDGSPAGSSWSMDGTPGSGPFSDVVGRGTVVDATVDVPVGSRVLVLAPASEQAPAVAYVVDVLGTA</sequence>
<evidence type="ECO:0000256" key="5">
    <source>
        <dbReference type="PROSITE-ProRule" id="PRU00277"/>
    </source>
</evidence>
<dbReference type="RefSeq" id="WP_089772209.1">
    <property type="nucleotide sequence ID" value="NZ_FNTX01000001.1"/>
</dbReference>
<protein>
    <recommendedName>
        <fullName evidence="6">Peptidyl-prolyl cis-trans isomerase</fullName>
        <ecNumber evidence="6">5.2.1.8</ecNumber>
    </recommendedName>
</protein>